<proteinExistence type="predicted"/>
<dbReference type="AlphaFoldDB" id="A0A1Z5S5Z8"/>
<keyword evidence="2" id="KW-1185">Reference proteome</keyword>
<reference evidence="1 2" key="1">
    <citation type="journal article" date="2009" name="Nature">
        <title>The Sorghum bicolor genome and the diversification of grasses.</title>
        <authorList>
            <person name="Paterson A.H."/>
            <person name="Bowers J.E."/>
            <person name="Bruggmann R."/>
            <person name="Dubchak I."/>
            <person name="Grimwood J."/>
            <person name="Gundlach H."/>
            <person name="Haberer G."/>
            <person name="Hellsten U."/>
            <person name="Mitros T."/>
            <person name="Poliakov A."/>
            <person name="Schmutz J."/>
            <person name="Spannagl M."/>
            <person name="Tang H."/>
            <person name="Wang X."/>
            <person name="Wicker T."/>
            <person name="Bharti A.K."/>
            <person name="Chapman J."/>
            <person name="Feltus F.A."/>
            <person name="Gowik U."/>
            <person name="Grigoriev I.V."/>
            <person name="Lyons E."/>
            <person name="Maher C.A."/>
            <person name="Martis M."/>
            <person name="Narechania A."/>
            <person name="Otillar R.P."/>
            <person name="Penning B.W."/>
            <person name="Salamov A.A."/>
            <person name="Wang Y."/>
            <person name="Zhang L."/>
            <person name="Carpita N.C."/>
            <person name="Freeling M."/>
            <person name="Gingle A.R."/>
            <person name="Hash C.T."/>
            <person name="Keller B."/>
            <person name="Klein P."/>
            <person name="Kresovich S."/>
            <person name="McCann M.C."/>
            <person name="Ming R."/>
            <person name="Peterson D.G."/>
            <person name="Mehboob-ur-Rahman"/>
            <person name="Ware D."/>
            <person name="Westhoff P."/>
            <person name="Mayer K.F."/>
            <person name="Messing J."/>
            <person name="Rokhsar D.S."/>
        </authorList>
    </citation>
    <scope>NUCLEOTIDE SEQUENCE [LARGE SCALE GENOMIC DNA]</scope>
    <source>
        <strain evidence="2">cv. BTx623</strain>
    </source>
</reference>
<accession>A0A1Z5S5Z8</accession>
<dbReference type="EMBL" id="CM000760">
    <property type="protein sequence ID" value="OQU91226.1"/>
    <property type="molecule type" value="Genomic_DNA"/>
</dbReference>
<dbReference type="Gramene" id="OQU91226">
    <property type="protein sequence ID" value="OQU91226"/>
    <property type="gene ID" value="SORBI_3001G143850"/>
</dbReference>
<evidence type="ECO:0000313" key="2">
    <source>
        <dbReference type="Proteomes" id="UP000000768"/>
    </source>
</evidence>
<organism evidence="1 2">
    <name type="scientific">Sorghum bicolor</name>
    <name type="common">Sorghum</name>
    <name type="synonym">Sorghum vulgare</name>
    <dbReference type="NCBI Taxonomy" id="4558"/>
    <lineage>
        <taxon>Eukaryota</taxon>
        <taxon>Viridiplantae</taxon>
        <taxon>Streptophyta</taxon>
        <taxon>Embryophyta</taxon>
        <taxon>Tracheophyta</taxon>
        <taxon>Spermatophyta</taxon>
        <taxon>Magnoliopsida</taxon>
        <taxon>Liliopsida</taxon>
        <taxon>Poales</taxon>
        <taxon>Poaceae</taxon>
        <taxon>PACMAD clade</taxon>
        <taxon>Panicoideae</taxon>
        <taxon>Andropogonodae</taxon>
        <taxon>Andropogoneae</taxon>
        <taxon>Sorghinae</taxon>
        <taxon>Sorghum</taxon>
    </lineage>
</organism>
<name>A0A1Z5S5Z8_SORBI</name>
<dbReference type="InParanoid" id="A0A1Z5S5Z8"/>
<gene>
    <name evidence="1" type="ORF">SORBI_3001G143850</name>
</gene>
<reference evidence="2" key="2">
    <citation type="journal article" date="2018" name="Plant J.">
        <title>The Sorghum bicolor reference genome: improved assembly, gene annotations, a transcriptome atlas, and signatures of genome organization.</title>
        <authorList>
            <person name="McCormick R.F."/>
            <person name="Truong S.K."/>
            <person name="Sreedasyam A."/>
            <person name="Jenkins J."/>
            <person name="Shu S."/>
            <person name="Sims D."/>
            <person name="Kennedy M."/>
            <person name="Amirebrahimi M."/>
            <person name="Weers B.D."/>
            <person name="McKinley B."/>
            <person name="Mattison A."/>
            <person name="Morishige D.T."/>
            <person name="Grimwood J."/>
            <person name="Schmutz J."/>
            <person name="Mullet J.E."/>
        </authorList>
    </citation>
    <scope>NUCLEOTIDE SEQUENCE [LARGE SCALE GENOMIC DNA]</scope>
    <source>
        <strain evidence="2">cv. BTx623</strain>
    </source>
</reference>
<protein>
    <submittedName>
        <fullName evidence="1">Uncharacterized protein</fullName>
    </submittedName>
</protein>
<evidence type="ECO:0000313" key="1">
    <source>
        <dbReference type="EMBL" id="OQU91226.1"/>
    </source>
</evidence>
<dbReference type="Proteomes" id="UP000000768">
    <property type="component" value="Chromosome 1"/>
</dbReference>
<sequence>MAEDSWGGPAWPASRGVNNLYKVVTCFADKPQGSEETRKGFHQFIEWVWARTLPTWSNKQK</sequence>